<reference evidence="3" key="1">
    <citation type="submission" date="2016-12" db="EMBL/GenBank/DDBJ databases">
        <authorList>
            <person name="Gaudriault S."/>
        </authorList>
    </citation>
    <scope>NUCLEOTIDE SEQUENCE [LARGE SCALE GENOMIC DNA]</scope>
    <source>
        <strain evidence="3">HGB1681 (deposited as PTA-6826 in the American Type Culture Collection)</strain>
    </source>
</reference>
<feature type="transmembrane region" description="Helical" evidence="1">
    <location>
        <begin position="61"/>
        <end position="87"/>
    </location>
</feature>
<keyword evidence="1" id="KW-1133">Transmembrane helix</keyword>
<keyword evidence="1" id="KW-0812">Transmembrane</keyword>
<gene>
    <name evidence="2" type="ORF">XIS1_490008</name>
</gene>
<dbReference type="Proteomes" id="UP000196435">
    <property type="component" value="Unassembled WGS sequence"/>
</dbReference>
<evidence type="ECO:0000313" key="3">
    <source>
        <dbReference type="Proteomes" id="UP000196435"/>
    </source>
</evidence>
<name>A0A1N6MYW5_9GAMM</name>
<feature type="transmembrane region" description="Helical" evidence="1">
    <location>
        <begin position="12"/>
        <end position="33"/>
    </location>
</feature>
<protein>
    <submittedName>
        <fullName evidence="2">Uncharacterized protein</fullName>
    </submittedName>
</protein>
<organism evidence="2 3">
    <name type="scientific">Xenorhabdus innexi</name>
    <dbReference type="NCBI Taxonomy" id="290109"/>
    <lineage>
        <taxon>Bacteria</taxon>
        <taxon>Pseudomonadati</taxon>
        <taxon>Pseudomonadota</taxon>
        <taxon>Gammaproteobacteria</taxon>
        <taxon>Enterobacterales</taxon>
        <taxon>Morganellaceae</taxon>
        <taxon>Xenorhabdus</taxon>
    </lineage>
</organism>
<keyword evidence="1" id="KW-0472">Membrane</keyword>
<accession>A0A1N6MYW5</accession>
<evidence type="ECO:0000313" key="2">
    <source>
        <dbReference type="EMBL" id="SIP74011.1"/>
    </source>
</evidence>
<evidence type="ECO:0000256" key="1">
    <source>
        <dbReference type="SAM" id="Phobius"/>
    </source>
</evidence>
<dbReference type="EMBL" id="FTLG01000191">
    <property type="protein sequence ID" value="SIP74011.1"/>
    <property type="molecule type" value="Genomic_DNA"/>
</dbReference>
<proteinExistence type="predicted"/>
<dbReference type="AlphaFoldDB" id="A0A1N6MYW5"/>
<sequence length="89" mass="10127">MVYNVALNFLAWVFYSIISAMLAKEVIIAHFIARDMLCEIIPKFESMVIIFTINELKEKMIFFISSFTSLLMNSLGVLSSSSIIMILPI</sequence>